<keyword evidence="9" id="KW-1185">Reference proteome</keyword>
<evidence type="ECO:0000256" key="1">
    <source>
        <dbReference type="ARBA" id="ARBA00004305"/>
    </source>
</evidence>
<keyword evidence="5 6" id="KW-0143">Chaperone</keyword>
<evidence type="ECO:0000256" key="6">
    <source>
        <dbReference type="RuleBase" id="RU368039"/>
    </source>
</evidence>
<keyword evidence="4 6" id="KW-0496">Mitochondrion</keyword>
<dbReference type="InterPro" id="IPR008381">
    <property type="entry name" value="SDHAF3/Sdh7"/>
</dbReference>
<comment type="subunit">
    <text evidence="6">Interacts with the iron-sulfur protein subunit within the SDH catalytic dimer.</text>
</comment>
<dbReference type="PANTHER" id="PTHR13137:SF6">
    <property type="entry name" value="SUCCINATE DEHYDROGENASE ASSEMBLY FACTOR 3, MITOCHONDRIAL"/>
    <property type="match status" value="1"/>
</dbReference>
<evidence type="ECO:0000256" key="2">
    <source>
        <dbReference type="ARBA" id="ARBA00006020"/>
    </source>
</evidence>
<protein>
    <recommendedName>
        <fullName evidence="6">Succinate dehydrogenase assembly factor 3</fullName>
        <shortName evidence="6">SDH assembly factor 3</shortName>
        <shortName evidence="6">SDHAF3</shortName>
    </recommendedName>
</protein>
<comment type="subcellular location">
    <subcellularLocation>
        <location evidence="1 6">Mitochondrion matrix</location>
    </subcellularLocation>
</comment>
<comment type="caution">
    <text evidence="8">The sequence shown here is derived from an EMBL/GenBank/DDBJ whole genome shotgun (WGS) entry which is preliminary data.</text>
</comment>
<feature type="compositionally biased region" description="Basic and acidic residues" evidence="7">
    <location>
        <begin position="147"/>
        <end position="162"/>
    </location>
</feature>
<evidence type="ECO:0000313" key="8">
    <source>
        <dbReference type="EMBL" id="KAF5836146.1"/>
    </source>
</evidence>
<name>A0ABQ7GNI7_DUNSA</name>
<evidence type="ECO:0000256" key="5">
    <source>
        <dbReference type="ARBA" id="ARBA00023186"/>
    </source>
</evidence>
<proteinExistence type="inferred from homology"/>
<accession>A0ABQ7GNI7</accession>
<sequence>MPPGTATPTAAEGAGLVISLYRSILRLHKDRLPPQLRSLGDAHARSEFQAHLRGRTTAEQWEQFYQAWRGYLLTLGGSDVQPRVGQLDDGTSQALAAASTTFAAENLDKYLTPEQKLRMESLRKEAQQLGGDAIRQQLEGEGSLLRELQKQQEEEQHQPGGV</sequence>
<organism evidence="8 9">
    <name type="scientific">Dunaliella salina</name>
    <name type="common">Green alga</name>
    <name type="synonym">Protococcus salinus</name>
    <dbReference type="NCBI Taxonomy" id="3046"/>
    <lineage>
        <taxon>Eukaryota</taxon>
        <taxon>Viridiplantae</taxon>
        <taxon>Chlorophyta</taxon>
        <taxon>core chlorophytes</taxon>
        <taxon>Chlorophyceae</taxon>
        <taxon>CS clade</taxon>
        <taxon>Chlamydomonadales</taxon>
        <taxon>Dunaliellaceae</taxon>
        <taxon>Dunaliella</taxon>
    </lineage>
</organism>
<keyword evidence="3" id="KW-0809">Transit peptide</keyword>
<dbReference type="Pfam" id="PF13233">
    <property type="entry name" value="Complex1_LYR_2"/>
    <property type="match status" value="1"/>
</dbReference>
<gene>
    <name evidence="8" type="ORF">DUNSADRAFT_6349</name>
</gene>
<dbReference type="EMBL" id="MU069673">
    <property type="protein sequence ID" value="KAF5836146.1"/>
    <property type="molecule type" value="Genomic_DNA"/>
</dbReference>
<comment type="similarity">
    <text evidence="2 6">Belongs to the complex I LYR family. SDHAF3 subfamily.</text>
</comment>
<dbReference type="CDD" id="cd20270">
    <property type="entry name" value="Complex1_LYR_SDHAF3_LYRM10"/>
    <property type="match status" value="1"/>
</dbReference>
<feature type="region of interest" description="Disordered" evidence="7">
    <location>
        <begin position="128"/>
        <end position="162"/>
    </location>
</feature>
<evidence type="ECO:0000256" key="7">
    <source>
        <dbReference type="SAM" id="MobiDB-lite"/>
    </source>
</evidence>
<reference evidence="8" key="1">
    <citation type="submission" date="2017-08" db="EMBL/GenBank/DDBJ databases">
        <authorList>
            <person name="Polle J.E."/>
            <person name="Barry K."/>
            <person name="Cushman J."/>
            <person name="Schmutz J."/>
            <person name="Tran D."/>
            <person name="Hathwaick L.T."/>
            <person name="Yim W.C."/>
            <person name="Jenkins J."/>
            <person name="Mckie-Krisberg Z.M."/>
            <person name="Prochnik S."/>
            <person name="Lindquist E."/>
            <person name="Dockter R.B."/>
            <person name="Adam C."/>
            <person name="Molina H."/>
            <person name="Bunkerborg J."/>
            <person name="Jin E."/>
            <person name="Buchheim M."/>
            <person name="Magnuson J."/>
        </authorList>
    </citation>
    <scope>NUCLEOTIDE SEQUENCE</scope>
    <source>
        <strain evidence="8">CCAP 19/18</strain>
    </source>
</reference>
<evidence type="ECO:0000256" key="4">
    <source>
        <dbReference type="ARBA" id="ARBA00023128"/>
    </source>
</evidence>
<evidence type="ECO:0000313" key="9">
    <source>
        <dbReference type="Proteomes" id="UP000815325"/>
    </source>
</evidence>
<dbReference type="Proteomes" id="UP000815325">
    <property type="component" value="Unassembled WGS sequence"/>
</dbReference>
<evidence type="ECO:0000256" key="3">
    <source>
        <dbReference type="ARBA" id="ARBA00022946"/>
    </source>
</evidence>
<dbReference type="PANTHER" id="PTHR13137">
    <property type="entry name" value="DC11 ACN9 HOMOLOG"/>
    <property type="match status" value="1"/>
</dbReference>
<comment type="function">
    <text evidence="6">Plays an essential role in the assembly of succinate dehydrogenase (SDH), an enzyme complex (also referred to as respiratory complex II) that is a component of both the tricarboxylic acid (TCA) cycle and the mitochondrial electron transport chain, and which couples the oxidation of succinate to fumarate with the reduction of ubiquinone (coenzyme Q) to ubiquinol. Promotes maturation of the iron-sulfur protein subunit of the SDH catalytic dimer, protecting it from the deleterious effects of oxidants. May act together with SDHAF1.</text>
</comment>